<dbReference type="RefSeq" id="YP_009482968.1">
    <property type="nucleotide sequence ID" value="NC_037667.1"/>
</dbReference>
<feature type="region of interest" description="Disordered" evidence="1">
    <location>
        <begin position="225"/>
        <end position="640"/>
    </location>
</feature>
<feature type="compositionally biased region" description="Acidic residues" evidence="1">
    <location>
        <begin position="601"/>
        <end position="619"/>
    </location>
</feature>
<accession>A0A2U7U8F3</accession>
<feature type="compositionally biased region" description="Polar residues" evidence="1">
    <location>
        <begin position="437"/>
        <end position="447"/>
    </location>
</feature>
<protein>
    <submittedName>
        <fullName evidence="2">Uncharacterized protein</fullName>
    </submittedName>
</protein>
<feature type="compositionally biased region" description="Low complexity" evidence="1">
    <location>
        <begin position="233"/>
        <end position="287"/>
    </location>
</feature>
<evidence type="ECO:0000256" key="1">
    <source>
        <dbReference type="SAM" id="MobiDB-lite"/>
    </source>
</evidence>
<gene>
    <name evidence="2" type="ORF">pqer_cds_277</name>
</gene>
<dbReference type="KEGG" id="vg:36843840"/>
<dbReference type="EMBL" id="MG011689">
    <property type="protein sequence ID" value="AVK74699.1"/>
    <property type="molecule type" value="Genomic_DNA"/>
</dbReference>
<organism evidence="2">
    <name type="scientific">Pandoravirus quercus</name>
    <dbReference type="NCBI Taxonomy" id="2107709"/>
    <lineage>
        <taxon>Viruses</taxon>
        <taxon>Pandoravirus</taxon>
    </lineage>
</organism>
<feature type="region of interest" description="Disordered" evidence="1">
    <location>
        <begin position="1"/>
        <end position="41"/>
    </location>
</feature>
<sequence>MAAARGLTMPLLPSDAASRADPDGRIAGRGGAEGGGSNTGGNAEGGSSYYQMFMRAIHAGGLHGGIFRDEAPLTLLRCMERAAHECLAHVDDALVRKGFVGHVYEEALGRALDTFGAWTGAMLDEETQRIVDAHPQIDTVLFRSVCATYVREVHADILRTGQRASIRLPVFGDFVREFFRHLASDPYVRSAAYFDRTRLAERKLVHADAVRASLEQCMRNKVTFVAAPPPTPTVTSSTASTYATSPVSTPSTTSSSSSSTTSSSTSSASSTPSTGSGSALTPSTSTPVPRAAPAPSGSFALRGPDADGALGSHGAPPMRGMASAGDSPVVGKGDSAMRPRERPPATPPAGSHRPTPVRAPLAMAPPRAGPTFAPSDFGPVAGGRLEHEDDSAMGRQRPQIAHAFAGLQDSHRSDRPRPIDGGRPAIAHNAYGAAADQDSTIDVTSTTDGDHRDDDNDESFGDHSNASDRNPDFRQGPPAPQLARGAMTHRRDTMGAPRMGALQAPAPDGGWGAPGHRMPTTGAPPAPLAPPRRGAHARPAIRLVDEPAAPRFAPQNYGGAPSTRPGYAFQQQQQHAGAYRGAMDRNRQVEDDYSDHHDRDDDVNDGDDGDDGNDDDERDDGVMQDDRQHGIYANDGQWSG</sequence>
<feature type="compositionally biased region" description="Basic and acidic residues" evidence="1">
    <location>
        <begin position="409"/>
        <end position="420"/>
    </location>
</feature>
<dbReference type="GeneID" id="36843840"/>
<reference evidence="2" key="1">
    <citation type="journal article" date="2018" name="Nat. Commun.">
        <title>Diversity and evolution of the emerging Pandoraviridae family.</title>
        <authorList>
            <person name="Legendre M."/>
            <person name="Fabre E."/>
            <person name="Poirot O."/>
            <person name="Jeudy S."/>
            <person name="Lartigue A."/>
            <person name="Alempic J.M."/>
            <person name="Beucher L."/>
            <person name="Philippe N."/>
            <person name="Bertaux L."/>
            <person name="Christo-Foroux E."/>
            <person name="Labadie K."/>
            <person name="Coute Y."/>
            <person name="Abergel C."/>
            <person name="Claverie J.M."/>
        </authorList>
    </citation>
    <scope>NUCLEOTIDE SEQUENCE [LARGE SCALE GENOMIC DNA]</scope>
    <source>
        <strain evidence="2">Quercus</strain>
    </source>
</reference>
<name>A0A2U7U8F3_9VIRU</name>
<evidence type="ECO:0000313" key="2">
    <source>
        <dbReference type="EMBL" id="AVK74699.1"/>
    </source>
</evidence>
<feature type="compositionally biased region" description="Basic and acidic residues" evidence="1">
    <location>
        <begin position="620"/>
        <end position="629"/>
    </location>
</feature>
<proteinExistence type="predicted"/>
<feature type="compositionally biased region" description="Basic and acidic residues" evidence="1">
    <location>
        <begin position="582"/>
        <end position="600"/>
    </location>
</feature>
<feature type="compositionally biased region" description="Gly residues" evidence="1">
    <location>
        <begin position="27"/>
        <end position="41"/>
    </location>
</feature>
<dbReference type="Proteomes" id="UP000248852">
    <property type="component" value="Segment"/>
</dbReference>